<dbReference type="OrthoDB" id="10357862at2759"/>
<evidence type="ECO:0000313" key="1">
    <source>
        <dbReference type="EMBL" id="GFT97219.1"/>
    </source>
</evidence>
<organism evidence="1 2">
    <name type="scientific">Nephila pilipes</name>
    <name type="common">Giant wood spider</name>
    <name type="synonym">Nephila maculata</name>
    <dbReference type="NCBI Taxonomy" id="299642"/>
    <lineage>
        <taxon>Eukaryota</taxon>
        <taxon>Metazoa</taxon>
        <taxon>Ecdysozoa</taxon>
        <taxon>Arthropoda</taxon>
        <taxon>Chelicerata</taxon>
        <taxon>Arachnida</taxon>
        <taxon>Araneae</taxon>
        <taxon>Araneomorphae</taxon>
        <taxon>Entelegynae</taxon>
        <taxon>Araneoidea</taxon>
        <taxon>Nephilidae</taxon>
        <taxon>Nephila</taxon>
    </lineage>
</organism>
<dbReference type="EMBL" id="BMAW01026406">
    <property type="protein sequence ID" value="GFT97219.1"/>
    <property type="molecule type" value="Genomic_DNA"/>
</dbReference>
<accession>A0A8X6Q1Q4</accession>
<reference evidence="1" key="1">
    <citation type="submission" date="2020-08" db="EMBL/GenBank/DDBJ databases">
        <title>Multicomponent nature underlies the extraordinary mechanical properties of spider dragline silk.</title>
        <authorList>
            <person name="Kono N."/>
            <person name="Nakamura H."/>
            <person name="Mori M."/>
            <person name="Yoshida Y."/>
            <person name="Ohtoshi R."/>
            <person name="Malay A.D."/>
            <person name="Moran D.A.P."/>
            <person name="Tomita M."/>
            <person name="Numata K."/>
            <person name="Arakawa K."/>
        </authorList>
    </citation>
    <scope>NUCLEOTIDE SEQUENCE</scope>
</reference>
<name>A0A8X6Q1Q4_NEPPI</name>
<keyword evidence="2" id="KW-1185">Reference proteome</keyword>
<proteinExistence type="predicted"/>
<dbReference type="AlphaFoldDB" id="A0A8X6Q1Q4"/>
<evidence type="ECO:0000313" key="2">
    <source>
        <dbReference type="Proteomes" id="UP000887013"/>
    </source>
</evidence>
<dbReference type="Proteomes" id="UP000887013">
    <property type="component" value="Unassembled WGS sequence"/>
</dbReference>
<gene>
    <name evidence="1" type="primary">AVEN_104409_1</name>
    <name evidence="1" type="ORF">NPIL_232091</name>
</gene>
<comment type="caution">
    <text evidence="1">The sequence shown here is derived from an EMBL/GenBank/DDBJ whole genome shotgun (WGS) entry which is preliminary data.</text>
</comment>
<sequence length="100" mass="10726">MTGDCPSNDTWIVLYQIQHSLLVVWRSYSSLTFLCIHEEGSAVGRSLVQACKEDLSGILLPGVTLGVKPLCGSSIAISGPLCQIHISEIGVRVTFHPATC</sequence>
<protein>
    <submittedName>
        <fullName evidence="1">Uncharacterized protein</fullName>
    </submittedName>
</protein>